<dbReference type="PANTHER" id="PTHR11241">
    <property type="entry name" value="DEOXYURIDINE 5'-TRIPHOSPHATE NUCLEOTIDOHYDROLASE"/>
    <property type="match status" value="1"/>
</dbReference>
<evidence type="ECO:0000256" key="11">
    <source>
        <dbReference type="ARBA" id="ARBA00047686"/>
    </source>
</evidence>
<dbReference type="AlphaFoldDB" id="A0A0D1L361"/>
<accession>A0A0D1L361</accession>
<evidence type="ECO:0000256" key="4">
    <source>
        <dbReference type="ARBA" id="ARBA00011233"/>
    </source>
</evidence>
<protein>
    <recommendedName>
        <fullName evidence="5">dUTP diphosphatase</fullName>
        <ecNumber evidence="5">3.6.1.23</ecNumber>
    </recommendedName>
    <alternativeName>
        <fullName evidence="10">dUTP pyrophosphatase</fullName>
    </alternativeName>
</protein>
<dbReference type="Proteomes" id="UP000032247">
    <property type="component" value="Unassembled WGS sequence"/>
</dbReference>
<dbReference type="EC" id="3.6.1.23" evidence="5"/>
<evidence type="ECO:0000256" key="1">
    <source>
        <dbReference type="ARBA" id="ARBA00001946"/>
    </source>
</evidence>
<dbReference type="CDD" id="cd07557">
    <property type="entry name" value="trimeric_dUTPase"/>
    <property type="match status" value="1"/>
</dbReference>
<reference evidence="14" key="2">
    <citation type="submission" date="2023-03" db="EMBL/GenBank/DDBJ databases">
        <title>Complete genome sequences of 52 Bacillus and Priestia strains isolated from West-African fermentations and 26 reference strains from the DSMZ collection.</title>
        <authorList>
            <person name="Wiedenbein E.S."/>
            <person name="Canoy T.S."/>
            <person name="Hui Y."/>
            <person name="Parkouda C."/>
            <person name="Dawende C."/>
            <person name="Ametefe E."/>
            <person name="Jespersen L."/>
            <person name="Nielsen D.S."/>
        </authorList>
    </citation>
    <scope>NUCLEOTIDE SEQUENCE</scope>
    <source>
        <strain evidence="14">PRO56</strain>
    </source>
</reference>
<dbReference type="Pfam" id="PF00692">
    <property type="entry name" value="dUTPase"/>
    <property type="match status" value="1"/>
</dbReference>
<reference evidence="13 15" key="1">
    <citation type="submission" date="2014-12" db="EMBL/GenBank/DDBJ databases">
        <title>Comparative genome analysis of Bacillus coagulans HM-08, Clostridium butyricum HM-68, Bacillus subtilis HM-66 and Bacillus licheniformis BL-09.</title>
        <authorList>
            <person name="Zhang H."/>
        </authorList>
    </citation>
    <scope>NUCLEOTIDE SEQUENCE [LARGE SCALE GENOMIC DNA]</scope>
    <source>
        <strain evidence="13 15">HM-66</strain>
    </source>
</reference>
<comment type="similarity">
    <text evidence="3">Belongs to the dUTPase family.</text>
</comment>
<dbReference type="InterPro" id="IPR029054">
    <property type="entry name" value="dUTPase-like"/>
</dbReference>
<dbReference type="InterPro" id="IPR036157">
    <property type="entry name" value="dUTPase-like_sf"/>
</dbReference>
<dbReference type="InterPro" id="IPR033704">
    <property type="entry name" value="dUTPase_trimeric"/>
</dbReference>
<dbReference type="PATRIC" id="fig|1423.173.peg.1658"/>
<dbReference type="PANTHER" id="PTHR11241:SF0">
    <property type="entry name" value="DEOXYURIDINE 5'-TRIPHOSPHATE NUCLEOTIDOHYDROLASE"/>
    <property type="match status" value="1"/>
</dbReference>
<dbReference type="InterPro" id="IPR008181">
    <property type="entry name" value="dUTPase"/>
</dbReference>
<comment type="catalytic activity">
    <reaction evidence="11">
        <text>dUTP + H2O = dUMP + diphosphate + H(+)</text>
        <dbReference type="Rhea" id="RHEA:10248"/>
        <dbReference type="ChEBI" id="CHEBI:15377"/>
        <dbReference type="ChEBI" id="CHEBI:15378"/>
        <dbReference type="ChEBI" id="CHEBI:33019"/>
        <dbReference type="ChEBI" id="CHEBI:61555"/>
        <dbReference type="ChEBI" id="CHEBI:246422"/>
        <dbReference type="EC" id="3.6.1.23"/>
    </reaction>
</comment>
<dbReference type="EMBL" id="CP120576">
    <property type="protein sequence ID" value="WEY83640.1"/>
    <property type="molecule type" value="Genomic_DNA"/>
</dbReference>
<dbReference type="GO" id="GO:0004170">
    <property type="term" value="F:dUTP diphosphatase activity"/>
    <property type="evidence" value="ECO:0007669"/>
    <property type="project" value="UniProtKB-EC"/>
</dbReference>
<evidence type="ECO:0000256" key="6">
    <source>
        <dbReference type="ARBA" id="ARBA00022723"/>
    </source>
</evidence>
<evidence type="ECO:0000259" key="12">
    <source>
        <dbReference type="Pfam" id="PF00692"/>
    </source>
</evidence>
<proteinExistence type="inferred from homology"/>
<dbReference type="EMBL" id="JXBC01000002">
    <property type="protein sequence ID" value="KIU12777.1"/>
    <property type="molecule type" value="Genomic_DNA"/>
</dbReference>
<evidence type="ECO:0000256" key="3">
    <source>
        <dbReference type="ARBA" id="ARBA00006581"/>
    </source>
</evidence>
<evidence type="ECO:0000256" key="7">
    <source>
        <dbReference type="ARBA" id="ARBA00022801"/>
    </source>
</evidence>
<keyword evidence="9" id="KW-0546">Nucleotide metabolism</keyword>
<evidence type="ECO:0000256" key="10">
    <source>
        <dbReference type="ARBA" id="ARBA00030698"/>
    </source>
</evidence>
<gene>
    <name evidence="14" type="primary">dutA</name>
    <name evidence="14" type="ORF">P5633_14850</name>
    <name evidence="13" type="ORF">SC09_Contig19orf01340</name>
</gene>
<dbReference type="GO" id="GO:0046081">
    <property type="term" value="P:dUTP catabolic process"/>
    <property type="evidence" value="ECO:0007669"/>
    <property type="project" value="InterPro"/>
</dbReference>
<comment type="subunit">
    <text evidence="4">Homotrimer.</text>
</comment>
<organism evidence="13 15">
    <name type="scientific">Bacillus subtilis</name>
    <dbReference type="NCBI Taxonomy" id="1423"/>
    <lineage>
        <taxon>Bacteria</taxon>
        <taxon>Bacillati</taxon>
        <taxon>Bacillota</taxon>
        <taxon>Bacilli</taxon>
        <taxon>Bacillales</taxon>
        <taxon>Bacillaceae</taxon>
        <taxon>Bacillus</taxon>
    </lineage>
</organism>
<dbReference type="GO" id="GO:0000287">
    <property type="term" value="F:magnesium ion binding"/>
    <property type="evidence" value="ECO:0007669"/>
    <property type="project" value="InterPro"/>
</dbReference>
<evidence type="ECO:0000313" key="15">
    <source>
        <dbReference type="Proteomes" id="UP000032247"/>
    </source>
</evidence>
<dbReference type="Gene3D" id="2.70.40.10">
    <property type="match status" value="1"/>
</dbReference>
<keyword evidence="6" id="KW-0479">Metal-binding</keyword>
<keyword evidence="7" id="KW-0378">Hydrolase</keyword>
<comment type="pathway">
    <text evidence="2">Pyrimidine metabolism; dUMP biosynthesis; dUMP from dCTP (dUTP route): step 2/2.</text>
</comment>
<evidence type="ECO:0000256" key="9">
    <source>
        <dbReference type="ARBA" id="ARBA00023080"/>
    </source>
</evidence>
<feature type="domain" description="dUTPase-like" evidence="12">
    <location>
        <begin position="27"/>
        <end position="140"/>
    </location>
</feature>
<dbReference type="FunFam" id="2.70.40.10:FF:000017">
    <property type="entry name" value="dUTPase"/>
    <property type="match status" value="1"/>
</dbReference>
<evidence type="ECO:0000313" key="14">
    <source>
        <dbReference type="EMBL" id="WEY83640.1"/>
    </source>
</evidence>
<keyword evidence="8" id="KW-0460">Magnesium</keyword>
<dbReference type="STRING" id="483913.AN935_09165"/>
<sequence length="144" mass="16380">MTMQIKIKYLDETQTRISKIEQGDWIDLRAAEDVTIKKDEFKLVPLGVAMELPEGYEAHVVPRSSTYKNFGVIQTNSMGVIDESYKGDNDFWFFPAYALRDTEIKKGDRICQFRIMKKMPAVELVEVVHLGNEDRGGLGSTGTK</sequence>
<evidence type="ECO:0000313" key="13">
    <source>
        <dbReference type="EMBL" id="KIU12777.1"/>
    </source>
</evidence>
<dbReference type="SUPFAM" id="SSF51283">
    <property type="entry name" value="dUTPase-like"/>
    <property type="match status" value="1"/>
</dbReference>
<comment type="cofactor">
    <cofactor evidence="1">
        <name>Mg(2+)</name>
        <dbReference type="ChEBI" id="CHEBI:18420"/>
    </cofactor>
</comment>
<dbReference type="Proteomes" id="UP001214898">
    <property type="component" value="Chromosome"/>
</dbReference>
<dbReference type="GO" id="GO:0006226">
    <property type="term" value="P:dUMP biosynthetic process"/>
    <property type="evidence" value="ECO:0007669"/>
    <property type="project" value="InterPro"/>
</dbReference>
<name>A0A0D1L361_BACIU</name>
<evidence type="ECO:0000256" key="5">
    <source>
        <dbReference type="ARBA" id="ARBA00012379"/>
    </source>
</evidence>
<evidence type="ECO:0000256" key="2">
    <source>
        <dbReference type="ARBA" id="ARBA00005142"/>
    </source>
</evidence>
<evidence type="ECO:0000256" key="8">
    <source>
        <dbReference type="ARBA" id="ARBA00022842"/>
    </source>
</evidence>